<evidence type="ECO:0000313" key="5">
    <source>
        <dbReference type="Proteomes" id="UP001304300"/>
    </source>
</evidence>
<dbReference type="EMBL" id="CP136920">
    <property type="protein sequence ID" value="WOO40000.1"/>
    <property type="molecule type" value="Genomic_DNA"/>
</dbReference>
<dbReference type="AlphaFoldDB" id="A0AAQ3L9V1"/>
<keyword evidence="1" id="KW-0175">Coiled coil</keyword>
<evidence type="ECO:0000256" key="3">
    <source>
        <dbReference type="SAM" id="SignalP"/>
    </source>
</evidence>
<feature type="chain" id="PRO_5042947374" evidence="3">
    <location>
        <begin position="24"/>
        <end position="402"/>
    </location>
</feature>
<reference evidence="4 5" key="1">
    <citation type="submission" date="2023-10" db="EMBL/GenBank/DDBJ databases">
        <title>Rubellicoccus peritrichatus gen. nov., sp. nov., isolated from an algae of coral reef tank.</title>
        <authorList>
            <person name="Luo J."/>
        </authorList>
    </citation>
    <scope>NUCLEOTIDE SEQUENCE [LARGE SCALE GENOMIC DNA]</scope>
    <source>
        <strain evidence="4 5">CR14</strain>
    </source>
</reference>
<gene>
    <name evidence="4" type="ORF">RZN69_15360</name>
</gene>
<accession>A0AAQ3L9V1</accession>
<keyword evidence="3" id="KW-0732">Signal</keyword>
<keyword evidence="5" id="KW-1185">Reference proteome</keyword>
<dbReference type="KEGG" id="puo:RZN69_15360"/>
<protein>
    <submittedName>
        <fullName evidence="4">Uncharacterized protein</fullName>
    </submittedName>
</protein>
<keyword evidence="2" id="KW-0472">Membrane</keyword>
<dbReference type="RefSeq" id="WP_317832077.1">
    <property type="nucleotide sequence ID" value="NZ_CP136920.1"/>
</dbReference>
<proteinExistence type="predicted"/>
<evidence type="ECO:0000313" key="4">
    <source>
        <dbReference type="EMBL" id="WOO40000.1"/>
    </source>
</evidence>
<evidence type="ECO:0000256" key="1">
    <source>
        <dbReference type="SAM" id="Coils"/>
    </source>
</evidence>
<keyword evidence="2" id="KW-1133">Transmembrane helix</keyword>
<feature type="transmembrane region" description="Helical" evidence="2">
    <location>
        <begin position="370"/>
        <end position="392"/>
    </location>
</feature>
<evidence type="ECO:0000256" key="2">
    <source>
        <dbReference type="SAM" id="Phobius"/>
    </source>
</evidence>
<name>A0AAQ3L9V1_9BACT</name>
<keyword evidence="2" id="KW-0812">Transmembrane</keyword>
<sequence length="402" mass="45020">MKSTKRLLLLGLLALFSVNTSVAKIDEEDEKSWEHVDDKEIRAELSNYAEDFSGLALTLLANDSFEEASTDEQIAILGWAYRTVPYVRELQYEVNPAVGLVDLVIMTSRMNNYMATDEAIRYYGSLQDELAKSIEEANAKSWAMVGKILNSKEYLRFYKKVYHWVHKHPMTGYIGRQSVVGLAADRDLVTGIETAAPSFFLGDLGSQLQDTTLQMHYLNLTAERIEDQIEWMPIYSIWIAKIFILQDIGKSSMADAIDSVSQLSAELAPLQELSRDLDSVALNLKELNQLQNNVQRLARDLNKLTATIEPGIKAIAGLDEKTGNMTAQLQGMALEAKQARNTLDAQKDELKVAANSLVTLANFTSKSETLVWTATKAALVVIVAFFLCLMAYRIILSRFRKS</sequence>
<feature type="signal peptide" evidence="3">
    <location>
        <begin position="1"/>
        <end position="23"/>
    </location>
</feature>
<organism evidence="4 5">
    <name type="scientific">Rubellicoccus peritrichatus</name>
    <dbReference type="NCBI Taxonomy" id="3080537"/>
    <lineage>
        <taxon>Bacteria</taxon>
        <taxon>Pseudomonadati</taxon>
        <taxon>Verrucomicrobiota</taxon>
        <taxon>Opitutia</taxon>
        <taxon>Puniceicoccales</taxon>
        <taxon>Cerasicoccaceae</taxon>
        <taxon>Rubellicoccus</taxon>
    </lineage>
</organism>
<dbReference type="Proteomes" id="UP001304300">
    <property type="component" value="Chromosome"/>
</dbReference>
<feature type="coiled-coil region" evidence="1">
    <location>
        <begin position="270"/>
        <end position="356"/>
    </location>
</feature>